<sequence>MFSSIRPVLRVTSSPALRRNPIRSFGCTRGCAAGKESTLHNEGRAEEIEKHKQEQLRQQKEGKAQWKDELASDSESAVKADQNSDSIAQMQKDTVTKGKDQKGQ</sequence>
<organism evidence="2 3">
    <name type="scientific">Acrodontium crateriforme</name>
    <dbReference type="NCBI Taxonomy" id="150365"/>
    <lineage>
        <taxon>Eukaryota</taxon>
        <taxon>Fungi</taxon>
        <taxon>Dikarya</taxon>
        <taxon>Ascomycota</taxon>
        <taxon>Pezizomycotina</taxon>
        <taxon>Dothideomycetes</taxon>
        <taxon>Dothideomycetidae</taxon>
        <taxon>Mycosphaerellales</taxon>
        <taxon>Teratosphaeriaceae</taxon>
        <taxon>Acrodontium</taxon>
    </lineage>
</organism>
<name>A0AAQ3MBP8_9PEZI</name>
<dbReference type="Proteomes" id="UP001303373">
    <property type="component" value="Chromosome 13"/>
</dbReference>
<feature type="compositionally biased region" description="Basic and acidic residues" evidence="1">
    <location>
        <begin position="37"/>
        <end position="70"/>
    </location>
</feature>
<dbReference type="EMBL" id="CP138592">
    <property type="protein sequence ID" value="WPH04702.1"/>
    <property type="molecule type" value="Genomic_DNA"/>
</dbReference>
<gene>
    <name evidence="2" type="ORF">R9X50_00759500</name>
</gene>
<evidence type="ECO:0000256" key="1">
    <source>
        <dbReference type="SAM" id="MobiDB-lite"/>
    </source>
</evidence>
<dbReference type="AlphaFoldDB" id="A0AAQ3MBP8"/>
<feature type="region of interest" description="Disordered" evidence="1">
    <location>
        <begin position="27"/>
        <end position="104"/>
    </location>
</feature>
<protein>
    <submittedName>
        <fullName evidence="2">Uncharacterized protein</fullName>
    </submittedName>
</protein>
<reference evidence="2 3" key="1">
    <citation type="submission" date="2023-11" db="EMBL/GenBank/DDBJ databases">
        <title>An acidophilic fungus is an integral part of prey digestion in a carnivorous sundew plant.</title>
        <authorList>
            <person name="Tsai I.J."/>
        </authorList>
    </citation>
    <scope>NUCLEOTIDE SEQUENCE [LARGE SCALE GENOMIC DNA]</scope>
    <source>
        <strain evidence="2">169a</strain>
    </source>
</reference>
<proteinExistence type="predicted"/>
<keyword evidence="3" id="KW-1185">Reference proteome</keyword>
<evidence type="ECO:0000313" key="2">
    <source>
        <dbReference type="EMBL" id="WPH04702.1"/>
    </source>
</evidence>
<feature type="compositionally biased region" description="Basic and acidic residues" evidence="1">
    <location>
        <begin position="94"/>
        <end position="104"/>
    </location>
</feature>
<evidence type="ECO:0000313" key="3">
    <source>
        <dbReference type="Proteomes" id="UP001303373"/>
    </source>
</evidence>
<feature type="compositionally biased region" description="Polar residues" evidence="1">
    <location>
        <begin position="81"/>
        <end position="93"/>
    </location>
</feature>
<accession>A0AAQ3MBP8</accession>